<dbReference type="AlphaFoldDB" id="A0A1A8WX69"/>
<name>A0A1A8WX69_PLAOA</name>
<evidence type="ECO:0000313" key="6">
    <source>
        <dbReference type="Proteomes" id="UP000078560"/>
    </source>
</evidence>
<dbReference type="EMBL" id="FLQU01002223">
    <property type="protein sequence ID" value="SBS95960.1"/>
    <property type="molecule type" value="Genomic_DNA"/>
</dbReference>
<dbReference type="EMBL" id="FLQV01002445">
    <property type="protein sequence ID" value="SBT01346.1"/>
    <property type="molecule type" value="Genomic_DNA"/>
</dbReference>
<sequence length="410" mass="47815">MQNKEINIDGLPSNKHKNDLLQNSNFTQLEKERAFDEYPSENYSKLSNFNRELMLGYHKIKRTCSPVADQKCCRDINYYLDLVTIFIEKSEQNKDEKKDLIKYVEDYWKEIFDKRSEYDCCRKLDEASMRMRCILKQLHDYCDDKNVIEKYELQYNAYLNTKWDKIISYTNSNDDYLFYNITYENMNEKVNYKDLLLNTAYFSFINCKDLEKYNIKFSDTKSFSEVKVADAVVRPTFQNVSHRVASEEISRDGVTAMKISRGEDASRDDDARLQRGLESDTQHFTGARPEVEEGTEVSEEAGDVGGVEPSFPLWKTPLSASFSVVGAVFIFFFLYKFSPVGPRISNLIKKDLSGETGLNEDESFLFLNNHKHNDHYISRSELSEKSNFTVNVANSYHIDVRHNLKACSEK</sequence>
<dbReference type="Proteomes" id="UP000078560">
    <property type="component" value="Unassembled WGS sequence"/>
</dbReference>
<evidence type="ECO:0000313" key="3">
    <source>
        <dbReference type="EMBL" id="SBS95960.1"/>
    </source>
</evidence>
<protein>
    <submittedName>
        <fullName evidence="3">PIR Superfamily Protein</fullName>
    </submittedName>
</protein>
<evidence type="ECO:0000313" key="4">
    <source>
        <dbReference type="EMBL" id="SBT01346.1"/>
    </source>
</evidence>
<proteinExistence type="predicted"/>
<keyword evidence="2" id="KW-0472">Membrane</keyword>
<reference evidence="3" key="1">
    <citation type="submission" date="2016-05" db="EMBL/GenBank/DDBJ databases">
        <authorList>
            <person name="Lavstsen T."/>
            <person name="Jespersen J.S."/>
        </authorList>
    </citation>
    <scope>NUCLEOTIDE SEQUENCE [LARGE SCALE GENOMIC DNA]</scope>
</reference>
<feature type="transmembrane region" description="Helical" evidence="2">
    <location>
        <begin position="318"/>
        <end position="335"/>
    </location>
</feature>
<organism evidence="3 6">
    <name type="scientific">Plasmodium ovale curtisi</name>
    <dbReference type="NCBI Taxonomy" id="864141"/>
    <lineage>
        <taxon>Eukaryota</taxon>
        <taxon>Sar</taxon>
        <taxon>Alveolata</taxon>
        <taxon>Apicomplexa</taxon>
        <taxon>Aconoidasida</taxon>
        <taxon>Haemosporida</taxon>
        <taxon>Plasmodiidae</taxon>
        <taxon>Plasmodium</taxon>
        <taxon>Plasmodium (Plasmodium)</taxon>
    </lineage>
</organism>
<keyword evidence="2" id="KW-1133">Transmembrane helix</keyword>
<feature type="compositionally biased region" description="Acidic residues" evidence="1">
    <location>
        <begin position="292"/>
        <end position="302"/>
    </location>
</feature>
<feature type="region of interest" description="Disordered" evidence="1">
    <location>
        <begin position="277"/>
        <end position="302"/>
    </location>
</feature>
<evidence type="ECO:0000256" key="1">
    <source>
        <dbReference type="SAM" id="MobiDB-lite"/>
    </source>
</evidence>
<evidence type="ECO:0000313" key="5">
    <source>
        <dbReference type="Proteomes" id="UP000078546"/>
    </source>
</evidence>
<gene>
    <name evidence="4" type="ORF">POVCU1_066240</name>
    <name evidence="3" type="ORF">POVCU2_0100190</name>
</gene>
<reference evidence="5 6" key="2">
    <citation type="submission" date="2016-05" db="EMBL/GenBank/DDBJ databases">
        <authorList>
            <person name="Naeem Raeece"/>
        </authorList>
    </citation>
    <scope>NUCLEOTIDE SEQUENCE [LARGE SCALE GENOMIC DNA]</scope>
</reference>
<dbReference type="Proteomes" id="UP000078546">
    <property type="component" value="Unassembled WGS sequence"/>
</dbReference>
<keyword evidence="2" id="KW-0812">Transmembrane</keyword>
<evidence type="ECO:0000256" key="2">
    <source>
        <dbReference type="SAM" id="Phobius"/>
    </source>
</evidence>
<accession>A0A1A8WX69</accession>